<name>A0AAN6P286_9PEZI</name>
<gene>
    <name evidence="2" type="ORF">QBC32DRAFT_333702</name>
</gene>
<comment type="caution">
    <text evidence="2">The sequence shown here is derived from an EMBL/GenBank/DDBJ whole genome shotgun (WGS) entry which is preliminary data.</text>
</comment>
<evidence type="ECO:0000313" key="3">
    <source>
        <dbReference type="Proteomes" id="UP001303222"/>
    </source>
</evidence>
<feature type="chain" id="PRO_5042966851" description="Secreted protein" evidence="1">
    <location>
        <begin position="24"/>
        <end position="100"/>
    </location>
</feature>
<sequence>MKRGLVSTMRLLLASRCCLFAWAFRSQGLTEDAFAVKRTDDNAAPVLSRPISCQYVPRYRGPWSLTPDNTTPSLDCECGPPTSSVLPFLAMPHVGLPCQP</sequence>
<dbReference type="AlphaFoldDB" id="A0AAN6P286"/>
<reference evidence="2" key="2">
    <citation type="submission" date="2023-06" db="EMBL/GenBank/DDBJ databases">
        <authorList>
            <consortium name="Lawrence Berkeley National Laboratory"/>
            <person name="Mondo S.J."/>
            <person name="Hensen N."/>
            <person name="Bonometti L."/>
            <person name="Westerberg I."/>
            <person name="Brannstrom I.O."/>
            <person name="Guillou S."/>
            <person name="Cros-Aarteil S."/>
            <person name="Calhoun S."/>
            <person name="Haridas S."/>
            <person name="Kuo A."/>
            <person name="Pangilinan J."/>
            <person name="Riley R."/>
            <person name="Labutti K."/>
            <person name="Andreopoulos B."/>
            <person name="Lipzen A."/>
            <person name="Chen C."/>
            <person name="Yanf M."/>
            <person name="Daum C."/>
            <person name="Ng V."/>
            <person name="Clum A."/>
            <person name="Steindorff A."/>
            <person name="Ohm R."/>
            <person name="Martin F."/>
            <person name="Silar P."/>
            <person name="Natvig D."/>
            <person name="Lalanne C."/>
            <person name="Gautier V."/>
            <person name="Ament-Velasquez S.L."/>
            <person name="Kruys A."/>
            <person name="Hutchinson M.I."/>
            <person name="Powell A.J."/>
            <person name="Barry K."/>
            <person name="Miller A.N."/>
            <person name="Grigoriev I.V."/>
            <person name="Debuchy R."/>
            <person name="Gladieux P."/>
            <person name="Thoren M.H."/>
            <person name="Johannesson H."/>
        </authorList>
    </citation>
    <scope>NUCLEOTIDE SEQUENCE</scope>
    <source>
        <strain evidence="2">CBS 626.80</strain>
    </source>
</reference>
<evidence type="ECO:0008006" key="4">
    <source>
        <dbReference type="Google" id="ProtNLM"/>
    </source>
</evidence>
<keyword evidence="3" id="KW-1185">Reference proteome</keyword>
<dbReference type="Proteomes" id="UP001303222">
    <property type="component" value="Unassembled WGS sequence"/>
</dbReference>
<evidence type="ECO:0000313" key="2">
    <source>
        <dbReference type="EMBL" id="KAK3955346.1"/>
    </source>
</evidence>
<proteinExistence type="predicted"/>
<dbReference type="EMBL" id="MU859077">
    <property type="protein sequence ID" value="KAK3955346.1"/>
    <property type="molecule type" value="Genomic_DNA"/>
</dbReference>
<feature type="signal peptide" evidence="1">
    <location>
        <begin position="1"/>
        <end position="23"/>
    </location>
</feature>
<protein>
    <recommendedName>
        <fullName evidence="4">Secreted protein</fullName>
    </recommendedName>
</protein>
<organism evidence="2 3">
    <name type="scientific">Pseudoneurospora amorphoporcata</name>
    <dbReference type="NCBI Taxonomy" id="241081"/>
    <lineage>
        <taxon>Eukaryota</taxon>
        <taxon>Fungi</taxon>
        <taxon>Dikarya</taxon>
        <taxon>Ascomycota</taxon>
        <taxon>Pezizomycotina</taxon>
        <taxon>Sordariomycetes</taxon>
        <taxon>Sordariomycetidae</taxon>
        <taxon>Sordariales</taxon>
        <taxon>Sordariaceae</taxon>
        <taxon>Pseudoneurospora</taxon>
    </lineage>
</organism>
<accession>A0AAN6P286</accession>
<reference evidence="2" key="1">
    <citation type="journal article" date="2023" name="Mol. Phylogenet. Evol.">
        <title>Genome-scale phylogeny and comparative genomics of the fungal order Sordariales.</title>
        <authorList>
            <person name="Hensen N."/>
            <person name="Bonometti L."/>
            <person name="Westerberg I."/>
            <person name="Brannstrom I.O."/>
            <person name="Guillou S."/>
            <person name="Cros-Aarteil S."/>
            <person name="Calhoun S."/>
            <person name="Haridas S."/>
            <person name="Kuo A."/>
            <person name="Mondo S."/>
            <person name="Pangilinan J."/>
            <person name="Riley R."/>
            <person name="LaButti K."/>
            <person name="Andreopoulos B."/>
            <person name="Lipzen A."/>
            <person name="Chen C."/>
            <person name="Yan M."/>
            <person name="Daum C."/>
            <person name="Ng V."/>
            <person name="Clum A."/>
            <person name="Steindorff A."/>
            <person name="Ohm R.A."/>
            <person name="Martin F."/>
            <person name="Silar P."/>
            <person name="Natvig D.O."/>
            <person name="Lalanne C."/>
            <person name="Gautier V."/>
            <person name="Ament-Velasquez S.L."/>
            <person name="Kruys A."/>
            <person name="Hutchinson M.I."/>
            <person name="Powell A.J."/>
            <person name="Barry K."/>
            <person name="Miller A.N."/>
            <person name="Grigoriev I.V."/>
            <person name="Debuchy R."/>
            <person name="Gladieux P."/>
            <person name="Hiltunen Thoren M."/>
            <person name="Johannesson H."/>
        </authorList>
    </citation>
    <scope>NUCLEOTIDE SEQUENCE</scope>
    <source>
        <strain evidence="2">CBS 626.80</strain>
    </source>
</reference>
<evidence type="ECO:0000256" key="1">
    <source>
        <dbReference type="SAM" id="SignalP"/>
    </source>
</evidence>
<keyword evidence="1" id="KW-0732">Signal</keyword>